<sequence length="39" mass="4375">MRDGGKDIIIRKPEILGDFIYYVECKKHEAKDPIGVGIG</sequence>
<protein>
    <submittedName>
        <fullName evidence="1">Restriction endonuclease</fullName>
    </submittedName>
</protein>
<comment type="caution">
    <text evidence="1">The sequence shown here is derived from an EMBL/GenBank/DDBJ whole genome shotgun (WGS) entry which is preliminary data.</text>
</comment>
<keyword evidence="1" id="KW-0378">Hydrolase</keyword>
<dbReference type="EMBL" id="VIRB01000081">
    <property type="protein sequence ID" value="NDO69722.1"/>
    <property type="molecule type" value="Genomic_DNA"/>
</dbReference>
<name>A0A9X5C8C7_9FIRM</name>
<dbReference type="OrthoDB" id="1426324at2"/>
<dbReference type="Proteomes" id="UP000474104">
    <property type="component" value="Unassembled WGS sequence"/>
</dbReference>
<reference evidence="1 2" key="1">
    <citation type="submission" date="2019-07" db="EMBL/GenBank/DDBJ databases">
        <title>Draft genome sequences of 15 bacterial species constituting the stable defined intestinal microbiota of the GM15 gnotobiotic mouse model.</title>
        <authorList>
            <person name="Elie C."/>
            <person name="Mathieu A."/>
            <person name="Saliou A."/>
            <person name="Darnaud M."/>
            <person name="Leulier F."/>
            <person name="Tamellini A."/>
        </authorList>
    </citation>
    <scope>NUCLEOTIDE SEQUENCE [LARGE SCALE GENOMIC DNA]</scope>
    <source>
        <strain evidence="2">ASF 502</strain>
    </source>
</reference>
<proteinExistence type="predicted"/>
<evidence type="ECO:0000313" key="2">
    <source>
        <dbReference type="Proteomes" id="UP000474104"/>
    </source>
</evidence>
<dbReference type="RefSeq" id="WP_157404229.1">
    <property type="nucleotide sequence ID" value="NZ_VIRB01000081.1"/>
</dbReference>
<dbReference type="GO" id="GO:0004519">
    <property type="term" value="F:endonuclease activity"/>
    <property type="evidence" value="ECO:0007669"/>
    <property type="project" value="UniProtKB-KW"/>
</dbReference>
<keyword evidence="1" id="KW-0255">Endonuclease</keyword>
<keyword evidence="1" id="KW-0540">Nuclease</keyword>
<accession>A0A9X5C8C7</accession>
<organism evidence="1 2">
    <name type="scientific">Schaedlerella arabinosiphila</name>
    <dbReference type="NCBI Taxonomy" id="2044587"/>
    <lineage>
        <taxon>Bacteria</taxon>
        <taxon>Bacillati</taxon>
        <taxon>Bacillota</taxon>
        <taxon>Clostridia</taxon>
        <taxon>Lachnospirales</taxon>
        <taxon>Lachnospiraceae</taxon>
        <taxon>Schaedlerella</taxon>
    </lineage>
</organism>
<dbReference type="AlphaFoldDB" id="A0A9X5C8C7"/>
<evidence type="ECO:0000313" key="1">
    <source>
        <dbReference type="EMBL" id="NDO69722.1"/>
    </source>
</evidence>
<gene>
    <name evidence="1" type="ORF">FMM80_13945</name>
</gene>